<dbReference type="OrthoDB" id="5600060at2759"/>
<feature type="domain" description="Metallo-beta-lactamase" evidence="3">
    <location>
        <begin position="53"/>
        <end position="171"/>
    </location>
</feature>
<evidence type="ECO:0000313" key="4">
    <source>
        <dbReference type="EMBL" id="EGF78894.1"/>
    </source>
</evidence>
<evidence type="ECO:0000256" key="1">
    <source>
        <dbReference type="ARBA" id="ARBA00004123"/>
    </source>
</evidence>
<accession>F4P7D4</accession>
<evidence type="ECO:0000313" key="5">
    <source>
        <dbReference type="Proteomes" id="UP000007241"/>
    </source>
</evidence>
<dbReference type="Proteomes" id="UP000007241">
    <property type="component" value="Unassembled WGS sequence"/>
</dbReference>
<comment type="subcellular location">
    <subcellularLocation>
        <location evidence="1">Nucleus</location>
    </subcellularLocation>
</comment>
<protein>
    <recommendedName>
        <fullName evidence="3">Metallo-beta-lactamase domain-containing protein</fullName>
    </recommendedName>
</protein>
<dbReference type="GO" id="GO:0032039">
    <property type="term" value="C:integrator complex"/>
    <property type="evidence" value="ECO:0000318"/>
    <property type="project" value="GO_Central"/>
</dbReference>
<dbReference type="InterPro" id="IPR036866">
    <property type="entry name" value="RibonucZ/Hydroxyglut_hydro"/>
</dbReference>
<dbReference type="PANTHER" id="PTHR46094:SF1">
    <property type="entry name" value="INTEGRATOR COMPLEX SUBUNIT 9"/>
    <property type="match status" value="1"/>
</dbReference>
<dbReference type="Gene3D" id="3.60.15.10">
    <property type="entry name" value="Ribonuclease Z/Hydroxyacylglutathione hydrolase-like"/>
    <property type="match status" value="1"/>
</dbReference>
<evidence type="ECO:0000259" key="3">
    <source>
        <dbReference type="Pfam" id="PF16661"/>
    </source>
</evidence>
<dbReference type="RefSeq" id="XP_006680351.1">
    <property type="nucleotide sequence ID" value="XM_006680288.1"/>
</dbReference>
<dbReference type="EMBL" id="GL882887">
    <property type="protein sequence ID" value="EGF78894.1"/>
    <property type="molecule type" value="Genomic_DNA"/>
</dbReference>
<dbReference type="GeneID" id="18238997"/>
<dbReference type="PANTHER" id="PTHR46094">
    <property type="entry name" value="INTEGRATOR COMPLEX SUBUNIT 9"/>
    <property type="match status" value="1"/>
</dbReference>
<organism evidence="4 5">
    <name type="scientific">Batrachochytrium dendrobatidis (strain JAM81 / FGSC 10211)</name>
    <name type="common">Frog chytrid fungus</name>
    <dbReference type="NCBI Taxonomy" id="684364"/>
    <lineage>
        <taxon>Eukaryota</taxon>
        <taxon>Fungi</taxon>
        <taxon>Fungi incertae sedis</taxon>
        <taxon>Chytridiomycota</taxon>
        <taxon>Chytridiomycota incertae sedis</taxon>
        <taxon>Chytridiomycetes</taxon>
        <taxon>Rhizophydiales</taxon>
        <taxon>Rhizophydiales incertae sedis</taxon>
        <taxon>Batrachochytrium</taxon>
    </lineage>
</organism>
<gene>
    <name evidence="4" type="ORF">BATDEDRAFT_26291</name>
</gene>
<dbReference type="AlphaFoldDB" id="F4P7D4"/>
<dbReference type="InParanoid" id="F4P7D4"/>
<dbReference type="InterPro" id="IPR001279">
    <property type="entry name" value="Metallo-B-lactamas"/>
</dbReference>
<dbReference type="HOGENOM" id="CLU_530985_0_0_1"/>
<dbReference type="InterPro" id="IPR027074">
    <property type="entry name" value="Integrator_9su"/>
</dbReference>
<name>F4P7D4_BATDJ</name>
<dbReference type="Pfam" id="PF16661">
    <property type="entry name" value="Lactamase_B_6"/>
    <property type="match status" value="1"/>
</dbReference>
<dbReference type="SUPFAM" id="SSF56281">
    <property type="entry name" value="Metallo-hydrolase/oxidoreductase"/>
    <property type="match status" value="1"/>
</dbReference>
<keyword evidence="2" id="KW-0539">Nucleus</keyword>
<dbReference type="STRING" id="684364.F4P7D4"/>
<evidence type="ECO:0000256" key="2">
    <source>
        <dbReference type="ARBA" id="ARBA00023242"/>
    </source>
</evidence>
<dbReference type="GO" id="GO:0034472">
    <property type="term" value="P:snRNA 3'-end processing"/>
    <property type="evidence" value="ECO:0000318"/>
    <property type="project" value="GO_Central"/>
</dbReference>
<proteinExistence type="predicted"/>
<keyword evidence="5" id="KW-1185">Reference proteome</keyword>
<reference evidence="4 5" key="1">
    <citation type="submission" date="2009-12" db="EMBL/GenBank/DDBJ databases">
        <title>The draft genome of Batrachochytrium dendrobatidis.</title>
        <authorList>
            <consortium name="US DOE Joint Genome Institute (JGI-PGF)"/>
            <person name="Kuo A."/>
            <person name="Salamov A."/>
            <person name="Schmutz J."/>
            <person name="Lucas S."/>
            <person name="Pitluck S."/>
            <person name="Rosenblum E."/>
            <person name="Stajich J."/>
            <person name="Eisen M."/>
            <person name="Grigoriev I.V."/>
        </authorList>
    </citation>
    <scope>NUCLEOTIDE SEQUENCE [LARGE SCALE GENOMIC DNA]</scope>
    <source>
        <strain evidence="5">JAM81 / FGSC 10211</strain>
    </source>
</reference>
<sequence length="513" mass="57399">MQLHRFEYESVEWLLLSGQETILIGCGLPRLNLHIPPTGHTLIPDVFRTLPWATIDLILVFSFQDITGLPFALMYTAFQGDVVCSEPTADFGRLRTLEWLSRCRNRKNIMGPKMLGWDVDLPFTETDVHRSFDKITRVRFGEKLHLGNIHVCGQSSGVVLGCTAWIVQVDNFKIGFVGDLSLSEGIPKRADLAGFDALDCVVSTANTTPRKYFHRLAKAINQIWIKILKVMQNTKRLFLFSDKALSDHAAIVFISDLCGHMFDLVELVDRLLCAGGFDQTAIHMLSAHAKEAFIYANIQGEWMSDLRKTQLATASQPLSSATLENKMRLVYHSDVMSVARQPNPKLVIATDIQLAISAAELLDSTRVHDWSPADVIDWMPLLLCPTELAMTSLEVQHAASQLHIRCLILSKQDIPSTGLSISPQHEQMRYCTIDGSHFMQIASHTGWSNTLFTPSKRHAIAKPIVGFLKGKMHLGTSKVIATSSGKMYGDDEALRDPKHRQELIQTLTEKVNL</sequence>